<organism evidence="2 3">
    <name type="scientific">candidate division WOR-3 bacterium</name>
    <dbReference type="NCBI Taxonomy" id="2052148"/>
    <lineage>
        <taxon>Bacteria</taxon>
        <taxon>Bacteria division WOR-3</taxon>
    </lineage>
</organism>
<dbReference type="EMBL" id="VGIR01000047">
    <property type="protein sequence ID" value="MBM3331853.1"/>
    <property type="molecule type" value="Genomic_DNA"/>
</dbReference>
<evidence type="ECO:0000313" key="2">
    <source>
        <dbReference type="EMBL" id="MBM3331853.1"/>
    </source>
</evidence>
<reference evidence="2" key="1">
    <citation type="submission" date="2019-03" db="EMBL/GenBank/DDBJ databases">
        <title>Lake Tanganyika Metagenome-Assembled Genomes (MAGs).</title>
        <authorList>
            <person name="Tran P."/>
        </authorList>
    </citation>
    <scope>NUCLEOTIDE SEQUENCE</scope>
    <source>
        <strain evidence="2">K_DeepCast_150m_m2_040</strain>
    </source>
</reference>
<feature type="transmembrane region" description="Helical" evidence="1">
    <location>
        <begin position="482"/>
        <end position="503"/>
    </location>
</feature>
<name>A0A937XHN4_UNCW3</name>
<evidence type="ECO:0000313" key="3">
    <source>
        <dbReference type="Proteomes" id="UP000779900"/>
    </source>
</evidence>
<proteinExistence type="predicted"/>
<protein>
    <submittedName>
        <fullName evidence="2">Uncharacterized protein</fullName>
    </submittedName>
</protein>
<accession>A0A937XHN4</accession>
<keyword evidence="1" id="KW-0472">Membrane</keyword>
<gene>
    <name evidence="2" type="ORF">FJY68_08390</name>
</gene>
<keyword evidence="1" id="KW-1133">Transmembrane helix</keyword>
<dbReference type="AlphaFoldDB" id="A0A937XHN4"/>
<sequence>MRRRGHGAKATTGRPALILLAGALLISTARAGVLAPEWSRRLDAAVISTAVGANTYNSERLFLLLADGRVLMVSAVDSLRELGRAPRGATALVALPTPARGASDIALLLAAKTSGTCDLVAWNRNGQQLWKTPVPGIARIDSLSFVCEEENRAEFCAWQGGEPWLVVVGKQLWQYTASAERLKPGFLPRDALSCDLDRDRSPALIFFDGERLAVHHVHKKRELRCRWPRPDSAAALGAGPVAKPHVACVLFDSIPTLLVVTGETLRFVNPQTGEEERRLAADSASGLPGPVDAVVASGRYAYAAGADPQGGGYVVRLVPSGQIRERSRLPLAPGVRGISLALLGNWPMIRVGTEQGPENLFIRSPLLAGTADNSPGYSGARLLRVIQARIDEDTFPDLVVLRTAGDARWRLDVFTNGVGRLAGELQRARRSLLRAARGQNDNMVRRAVRRVKYLERESGAGEVSQERSVLDRFRATTRRRNAVAYAGAFTAALLSAAFGWLVLRRRRRAPSLQIEKQPVANRVSLAADLIALDHNFMSKGNRAAGFERLIGIRNQHGLERDRDLGQSGRLSGEQLTSVYASAITRLIDATPTLPLLDFIQTTARISPRGQEFEYLELGSEELRRLERRPGIRLIAVTNHECPDYLRRFRIFANPEVRGTLEHLILDHIRHAARWAHIITSYTVNTQWSRRLLVSFRSDSPHVIPFDDPRAHITSQLRELATMLRPAIEVPLQASALVGPHERLWFSLADYIAVLEEARSRASGAGPGTS</sequence>
<dbReference type="Proteomes" id="UP000779900">
    <property type="component" value="Unassembled WGS sequence"/>
</dbReference>
<keyword evidence="1" id="KW-0812">Transmembrane</keyword>
<dbReference type="InterPro" id="IPR011047">
    <property type="entry name" value="Quinoprotein_ADH-like_sf"/>
</dbReference>
<dbReference type="SUPFAM" id="SSF50998">
    <property type="entry name" value="Quinoprotein alcohol dehydrogenase-like"/>
    <property type="match status" value="1"/>
</dbReference>
<evidence type="ECO:0000256" key="1">
    <source>
        <dbReference type="SAM" id="Phobius"/>
    </source>
</evidence>
<comment type="caution">
    <text evidence="2">The sequence shown here is derived from an EMBL/GenBank/DDBJ whole genome shotgun (WGS) entry which is preliminary data.</text>
</comment>